<dbReference type="Pfam" id="PF04966">
    <property type="entry name" value="OprB"/>
    <property type="match status" value="1"/>
</dbReference>
<dbReference type="Gene3D" id="2.40.160.180">
    <property type="entry name" value="Carbohydrate-selective porin OprB"/>
    <property type="match status" value="1"/>
</dbReference>
<dbReference type="EMBL" id="BARU01031511">
    <property type="protein sequence ID" value="GAH75102.1"/>
    <property type="molecule type" value="Genomic_DNA"/>
</dbReference>
<dbReference type="GO" id="GO:0016020">
    <property type="term" value="C:membrane"/>
    <property type="evidence" value="ECO:0007669"/>
    <property type="project" value="InterPro"/>
</dbReference>
<organism evidence="1">
    <name type="scientific">marine sediment metagenome</name>
    <dbReference type="NCBI Taxonomy" id="412755"/>
    <lineage>
        <taxon>unclassified sequences</taxon>
        <taxon>metagenomes</taxon>
        <taxon>ecological metagenomes</taxon>
    </lineage>
</organism>
<dbReference type="AlphaFoldDB" id="X1I072"/>
<name>X1I072_9ZZZZ</name>
<evidence type="ECO:0000313" key="1">
    <source>
        <dbReference type="EMBL" id="GAH75102.1"/>
    </source>
</evidence>
<feature type="non-terminal residue" evidence="1">
    <location>
        <position position="1"/>
    </location>
</feature>
<dbReference type="InterPro" id="IPR038673">
    <property type="entry name" value="OprB_sf"/>
</dbReference>
<evidence type="ECO:0008006" key="2">
    <source>
        <dbReference type="Google" id="ProtNLM"/>
    </source>
</evidence>
<proteinExistence type="predicted"/>
<reference evidence="1" key="1">
    <citation type="journal article" date="2014" name="Front. Microbiol.">
        <title>High frequency of phylogenetically diverse reductive dehalogenase-homologous genes in deep subseafloor sedimentary metagenomes.</title>
        <authorList>
            <person name="Kawai M."/>
            <person name="Futagami T."/>
            <person name="Toyoda A."/>
            <person name="Takaki Y."/>
            <person name="Nishi S."/>
            <person name="Hori S."/>
            <person name="Arai W."/>
            <person name="Tsubouchi T."/>
            <person name="Morono Y."/>
            <person name="Uchiyama I."/>
            <person name="Ito T."/>
            <person name="Fujiyama A."/>
            <person name="Inagaki F."/>
            <person name="Takami H."/>
        </authorList>
    </citation>
    <scope>NUCLEOTIDE SEQUENCE</scope>
    <source>
        <strain evidence="1">Expedition CK06-06</strain>
    </source>
</reference>
<dbReference type="GO" id="GO:0008643">
    <property type="term" value="P:carbohydrate transport"/>
    <property type="evidence" value="ECO:0007669"/>
    <property type="project" value="InterPro"/>
</dbReference>
<sequence length="263" mass="29369">EFKDQLFDDYGLGFGIFYTTLYQKADAGLVDAEGKSGPDEASGGILSIAGTWELFGRSTQHPGSLGFRLQDRHRMGAIPPQSLGPDIGSLWLTGTLFNEFDMSLVELYWDQHIVKDRLAFRFGKTVPFVIHDYFKYKSPVSGFQDSNLTLNSSISWVGFGLGAVGLVRPTPDIYVHGGIYDAKGKANRAGFDSFFNDGEHFTIADIGWDPGYLDPTRKVRIGPIEVSDYHITLWHKDSVEKAMTPEGWGFTIFLEHRISNFLP</sequence>
<feature type="non-terminal residue" evidence="1">
    <location>
        <position position="263"/>
    </location>
</feature>
<accession>X1I072</accession>
<gene>
    <name evidence="1" type="ORF">S03H2_49831</name>
</gene>
<comment type="caution">
    <text evidence="1">The sequence shown here is derived from an EMBL/GenBank/DDBJ whole genome shotgun (WGS) entry which is preliminary data.</text>
</comment>
<dbReference type="GO" id="GO:0015288">
    <property type="term" value="F:porin activity"/>
    <property type="evidence" value="ECO:0007669"/>
    <property type="project" value="InterPro"/>
</dbReference>
<protein>
    <recommendedName>
        <fullName evidence="2">Bacterial surface antigen (D15) domain-containing protein</fullName>
    </recommendedName>
</protein>
<dbReference type="InterPro" id="IPR007049">
    <property type="entry name" value="Carb-sel_porin_OprB"/>
</dbReference>